<dbReference type="EMBL" id="CP003065">
    <property type="protein sequence ID" value="AEV68108.1"/>
    <property type="molecule type" value="Genomic_DNA"/>
</dbReference>
<feature type="transmembrane region" description="Helical" evidence="1">
    <location>
        <begin position="36"/>
        <end position="58"/>
    </location>
</feature>
<name>G8M1D2_ACECE</name>
<keyword evidence="1" id="KW-0472">Membrane</keyword>
<reference evidence="2 3" key="2">
    <citation type="journal article" date="2012" name="Stand. Genomic Sci.">
        <title>Complete Genome Sequence of Clostridium clariflavum DSM 19732.</title>
        <authorList>
            <person name="Izquierdo J.A."/>
            <person name="Goodwin L."/>
            <person name="Davenport K.W."/>
            <person name="Teshima H."/>
            <person name="Bruce D."/>
            <person name="Detter C."/>
            <person name="Tapia R."/>
            <person name="Han S."/>
            <person name="Land M."/>
            <person name="Hauser L."/>
            <person name="Jeffries C.D."/>
            <person name="Han J."/>
            <person name="Pitluck S."/>
            <person name="Nolan M."/>
            <person name="Chen A."/>
            <person name="Huntemann M."/>
            <person name="Mavromatis K."/>
            <person name="Mikhailova N."/>
            <person name="Liolios K."/>
            <person name="Woyke T."/>
            <person name="Lynd L.R."/>
        </authorList>
    </citation>
    <scope>NUCLEOTIDE SEQUENCE [LARGE SCALE GENOMIC DNA]</scope>
    <source>
        <strain evidence="3">DSM 19732 / NBRC 101661 / EBR45</strain>
    </source>
</reference>
<dbReference type="HOGENOM" id="CLU_210172_0_0_9"/>
<dbReference type="Proteomes" id="UP000005435">
    <property type="component" value="Chromosome"/>
</dbReference>
<evidence type="ECO:0000256" key="1">
    <source>
        <dbReference type="SAM" id="Phobius"/>
    </source>
</evidence>
<sequence length="59" mass="7017" precursor="true">MKPFYLIVLIIFLLWIFIKTLSYGKWTWDRKNRTGAIAIVIIAIVELVLPLYSIFFILK</sequence>
<feature type="transmembrane region" description="Helical" evidence="1">
    <location>
        <begin position="6"/>
        <end position="24"/>
    </location>
</feature>
<dbReference type="KEGG" id="ccl:Clocl_1458"/>
<evidence type="ECO:0000313" key="2">
    <source>
        <dbReference type="EMBL" id="AEV68108.1"/>
    </source>
</evidence>
<protein>
    <submittedName>
        <fullName evidence="2">Uncharacterized protein</fullName>
    </submittedName>
</protein>
<keyword evidence="1" id="KW-0812">Transmembrane</keyword>
<reference evidence="3" key="1">
    <citation type="submission" date="2011-12" db="EMBL/GenBank/DDBJ databases">
        <title>Complete sequence of Clostridium clariflavum DSM 19732.</title>
        <authorList>
            <consortium name="US DOE Joint Genome Institute"/>
            <person name="Lucas S."/>
            <person name="Han J."/>
            <person name="Lapidus A."/>
            <person name="Cheng J.-F."/>
            <person name="Goodwin L."/>
            <person name="Pitluck S."/>
            <person name="Peters L."/>
            <person name="Teshima H."/>
            <person name="Detter J.C."/>
            <person name="Han C."/>
            <person name="Tapia R."/>
            <person name="Land M."/>
            <person name="Hauser L."/>
            <person name="Kyrpides N."/>
            <person name="Ivanova N."/>
            <person name="Pagani I."/>
            <person name="Kitzmiller T."/>
            <person name="Lynd L."/>
            <person name="Izquierdo J."/>
            <person name="Woyke T."/>
        </authorList>
    </citation>
    <scope>NUCLEOTIDE SEQUENCE [LARGE SCALE GENOMIC DNA]</scope>
    <source>
        <strain evidence="3">DSM 19732 / NBRC 101661 / EBR45</strain>
    </source>
</reference>
<evidence type="ECO:0000313" key="3">
    <source>
        <dbReference type="Proteomes" id="UP000005435"/>
    </source>
</evidence>
<keyword evidence="1" id="KW-1133">Transmembrane helix</keyword>
<keyword evidence="3" id="KW-1185">Reference proteome</keyword>
<accession>G8M1D2</accession>
<dbReference type="AlphaFoldDB" id="G8M1D2"/>
<gene>
    <name evidence="2" type="ordered locus">Clocl_1458</name>
</gene>
<organism evidence="2 3">
    <name type="scientific">Acetivibrio clariflavus (strain DSM 19732 / NBRC 101661 / EBR45)</name>
    <name type="common">Clostridium clariflavum</name>
    <dbReference type="NCBI Taxonomy" id="720554"/>
    <lineage>
        <taxon>Bacteria</taxon>
        <taxon>Bacillati</taxon>
        <taxon>Bacillota</taxon>
        <taxon>Clostridia</taxon>
        <taxon>Eubacteriales</taxon>
        <taxon>Oscillospiraceae</taxon>
        <taxon>Acetivibrio</taxon>
    </lineage>
</organism>
<proteinExistence type="predicted"/>
<dbReference type="STRING" id="720554.Clocl_1458"/>